<proteinExistence type="predicted"/>
<comment type="caution">
    <text evidence="1">The sequence shown here is derived from an EMBL/GenBank/DDBJ whole genome shotgun (WGS) entry which is preliminary data.</text>
</comment>
<keyword evidence="2" id="KW-1185">Reference proteome</keyword>
<evidence type="ECO:0000313" key="2">
    <source>
        <dbReference type="Proteomes" id="UP001283361"/>
    </source>
</evidence>
<protein>
    <submittedName>
        <fullName evidence="1">Uncharacterized protein</fullName>
    </submittedName>
</protein>
<dbReference type="AlphaFoldDB" id="A0AAE0YRI4"/>
<name>A0AAE0YRI4_9GAST</name>
<dbReference type="EMBL" id="JAWDGP010005591">
    <property type="protein sequence ID" value="KAK3755709.1"/>
    <property type="molecule type" value="Genomic_DNA"/>
</dbReference>
<evidence type="ECO:0000313" key="1">
    <source>
        <dbReference type="EMBL" id="KAK3755709.1"/>
    </source>
</evidence>
<gene>
    <name evidence="1" type="ORF">RRG08_060684</name>
</gene>
<accession>A0AAE0YRI4</accession>
<reference evidence="1" key="1">
    <citation type="journal article" date="2023" name="G3 (Bethesda)">
        <title>A reference genome for the long-term kleptoplast-retaining sea slug Elysia crispata morphotype clarki.</title>
        <authorList>
            <person name="Eastman K.E."/>
            <person name="Pendleton A.L."/>
            <person name="Shaikh M.A."/>
            <person name="Suttiyut T."/>
            <person name="Ogas R."/>
            <person name="Tomko P."/>
            <person name="Gavelis G."/>
            <person name="Widhalm J.R."/>
            <person name="Wisecaver J.H."/>
        </authorList>
    </citation>
    <scope>NUCLEOTIDE SEQUENCE</scope>
    <source>
        <strain evidence="1">ECLA1</strain>
    </source>
</reference>
<dbReference type="Proteomes" id="UP001283361">
    <property type="component" value="Unassembled WGS sequence"/>
</dbReference>
<organism evidence="1 2">
    <name type="scientific">Elysia crispata</name>
    <name type="common">lettuce slug</name>
    <dbReference type="NCBI Taxonomy" id="231223"/>
    <lineage>
        <taxon>Eukaryota</taxon>
        <taxon>Metazoa</taxon>
        <taxon>Spiralia</taxon>
        <taxon>Lophotrochozoa</taxon>
        <taxon>Mollusca</taxon>
        <taxon>Gastropoda</taxon>
        <taxon>Heterobranchia</taxon>
        <taxon>Euthyneura</taxon>
        <taxon>Panpulmonata</taxon>
        <taxon>Sacoglossa</taxon>
        <taxon>Placobranchoidea</taxon>
        <taxon>Plakobranchidae</taxon>
        <taxon>Elysia</taxon>
    </lineage>
</organism>
<sequence length="90" mass="10147">MRIDAKFCRIFPHERRGLTQVDTRVVFVKCRAHFVVIYSAVGSLHQCKTKSAAKFLGQNSESGATCLTGSHTERSGQVSGNQYLRYCFQM</sequence>